<dbReference type="HOGENOM" id="CLU_019602_18_5_9"/>
<evidence type="ECO:0000256" key="3">
    <source>
        <dbReference type="ARBA" id="ARBA00022729"/>
    </source>
</evidence>
<evidence type="ECO:0000313" key="8">
    <source>
        <dbReference type="Proteomes" id="UP000003178"/>
    </source>
</evidence>
<dbReference type="AlphaFoldDB" id="B6G140"/>
<gene>
    <name evidence="7" type="ORF">CLOHIR_01846</name>
</gene>
<dbReference type="EMBL" id="ABWP01000071">
    <property type="protein sequence ID" value="EEA84446.1"/>
    <property type="molecule type" value="Genomic_DNA"/>
</dbReference>
<dbReference type="GO" id="GO:0030313">
    <property type="term" value="C:cell envelope"/>
    <property type="evidence" value="ECO:0007669"/>
    <property type="project" value="UniProtKB-SubCell"/>
</dbReference>
<dbReference type="PROSITE" id="PS51257">
    <property type="entry name" value="PROKAR_LIPOPROTEIN"/>
    <property type="match status" value="1"/>
</dbReference>
<feature type="domain" description="Solute-binding protein family 3/N-terminal" evidence="6">
    <location>
        <begin position="39"/>
        <end position="262"/>
    </location>
</feature>
<dbReference type="SUPFAM" id="SSF53850">
    <property type="entry name" value="Periplasmic binding protein-like II"/>
    <property type="match status" value="1"/>
</dbReference>
<dbReference type="Proteomes" id="UP000003178">
    <property type="component" value="Unassembled WGS sequence"/>
</dbReference>
<dbReference type="OrthoDB" id="8613538at2"/>
<dbReference type="PANTHER" id="PTHR35936:SF19">
    <property type="entry name" value="AMINO-ACID-BINDING PROTEIN YXEM-RELATED"/>
    <property type="match status" value="1"/>
</dbReference>
<comment type="caution">
    <text evidence="7">The sequence shown here is derived from an EMBL/GenBank/DDBJ whole genome shotgun (WGS) entry which is preliminary data.</text>
</comment>
<evidence type="ECO:0000256" key="1">
    <source>
        <dbReference type="ARBA" id="ARBA00004196"/>
    </source>
</evidence>
<feature type="chain" id="PRO_5038893329" evidence="5">
    <location>
        <begin position="22"/>
        <end position="268"/>
    </location>
</feature>
<dbReference type="InterPro" id="IPR018313">
    <property type="entry name" value="SBP_3_CS"/>
</dbReference>
<dbReference type="Gene3D" id="3.40.190.10">
    <property type="entry name" value="Periplasmic binding protein-like II"/>
    <property type="match status" value="2"/>
</dbReference>
<evidence type="ECO:0000313" key="7">
    <source>
        <dbReference type="EMBL" id="EEA84446.1"/>
    </source>
</evidence>
<protein>
    <submittedName>
        <fullName evidence="7">ABC transporter, substrate-binding protein, family 3</fullName>
    </submittedName>
</protein>
<accession>B6G140</accession>
<dbReference type="SMART" id="SM00062">
    <property type="entry name" value="PBPb"/>
    <property type="match status" value="1"/>
</dbReference>
<comment type="subcellular location">
    <subcellularLocation>
        <location evidence="1">Cell envelope</location>
    </subcellularLocation>
</comment>
<feature type="signal peptide" evidence="5">
    <location>
        <begin position="1"/>
        <end position="21"/>
    </location>
</feature>
<evidence type="ECO:0000256" key="2">
    <source>
        <dbReference type="ARBA" id="ARBA00010333"/>
    </source>
</evidence>
<evidence type="ECO:0000256" key="5">
    <source>
        <dbReference type="SAM" id="SignalP"/>
    </source>
</evidence>
<dbReference type="RefSeq" id="WP_006440708.1">
    <property type="nucleotide sequence ID" value="NZ_DS995358.1"/>
</dbReference>
<dbReference type="InterPro" id="IPR001638">
    <property type="entry name" value="Solute-binding_3/MltF_N"/>
</dbReference>
<dbReference type="PROSITE" id="PS01039">
    <property type="entry name" value="SBP_BACTERIAL_3"/>
    <property type="match status" value="1"/>
</dbReference>
<keyword evidence="8" id="KW-1185">Reference proteome</keyword>
<dbReference type="STRING" id="500633.CLOHIR_01846"/>
<proteinExistence type="inferred from homology"/>
<dbReference type="PANTHER" id="PTHR35936">
    <property type="entry name" value="MEMBRANE-BOUND LYTIC MUREIN TRANSGLYCOSYLASE F"/>
    <property type="match status" value="1"/>
</dbReference>
<keyword evidence="3 5" id="KW-0732">Signal</keyword>
<dbReference type="Pfam" id="PF00497">
    <property type="entry name" value="SBP_bac_3"/>
    <property type="match status" value="1"/>
</dbReference>
<name>B6G140_PEPHT</name>
<comment type="similarity">
    <text evidence="2 4">Belongs to the bacterial solute-binding protein 3 family.</text>
</comment>
<evidence type="ECO:0000259" key="6">
    <source>
        <dbReference type="SMART" id="SM00062"/>
    </source>
</evidence>
<organism evidence="7 8">
    <name type="scientific">Peptacetobacter hiranonis (strain DSM 13275 / JCM 10541 / KCTC 15199 / TO-931)</name>
    <name type="common">Clostridium hiranonis</name>
    <dbReference type="NCBI Taxonomy" id="500633"/>
    <lineage>
        <taxon>Bacteria</taxon>
        <taxon>Bacillati</taxon>
        <taxon>Bacillota</taxon>
        <taxon>Clostridia</taxon>
        <taxon>Peptostreptococcales</taxon>
        <taxon>Peptostreptococcaceae</taxon>
        <taxon>Peptacetobacter</taxon>
    </lineage>
</organism>
<reference evidence="7 8" key="2">
    <citation type="submission" date="2008-10" db="EMBL/GenBank/DDBJ databases">
        <title>Draft genome sequence of Clostridium hiranonis (DSM 13275).</title>
        <authorList>
            <person name="Sudarsanam P."/>
            <person name="Ley R."/>
            <person name="Guruge J."/>
            <person name="Turnbaugh P.J."/>
            <person name="Mahowald M."/>
            <person name="Liep D."/>
            <person name="Gordon J."/>
        </authorList>
    </citation>
    <scope>NUCLEOTIDE SEQUENCE [LARGE SCALE GENOMIC DNA]</scope>
    <source>
        <strain evidence="7 8">DSM 13275</strain>
    </source>
</reference>
<dbReference type="eggNOG" id="COG0834">
    <property type="taxonomic scope" value="Bacteria"/>
</dbReference>
<evidence type="ECO:0000256" key="4">
    <source>
        <dbReference type="RuleBase" id="RU003744"/>
    </source>
</evidence>
<sequence>MKVKKLLAIALAGVLMLGTVACSSKSGEEASGDAAEKTKVVIGTSAQYPPWAFQKDDELTGFEMDVWNEIAKRNNYELEYKLGQFSGLVGMLDAGEIDTVAHQMSITPEREEKYNFSEPYAYSYYDLFVKEDSPFQTKEDLKGKKVGCWLGGNGEATLRAMNDEHQLGFDIVTYDGVPMEDEVNLGRIDALWQGEIKTKTTVEEKQLPIRQLNEKLTYEVNAYPFRKDEQGEKLAKEVGATLKEMREDGTLKKLSEKWFEIDTTEPQK</sequence>
<reference evidence="7 8" key="1">
    <citation type="submission" date="2008-09" db="EMBL/GenBank/DDBJ databases">
        <authorList>
            <person name="Fulton L."/>
            <person name="Clifton S."/>
            <person name="Fulton B."/>
            <person name="Xu J."/>
            <person name="Minx P."/>
            <person name="Pepin K.H."/>
            <person name="Johnson M."/>
            <person name="Thiruvilangam P."/>
            <person name="Bhonagiri V."/>
            <person name="Nash W.E."/>
            <person name="Mardis E.R."/>
            <person name="Wilson R.K."/>
        </authorList>
    </citation>
    <scope>NUCLEOTIDE SEQUENCE [LARGE SCALE GENOMIC DNA]</scope>
    <source>
        <strain evidence="7 8">DSM 13275</strain>
    </source>
</reference>